<evidence type="ECO:0000313" key="2">
    <source>
        <dbReference type="EMBL" id="OKY77907.1"/>
    </source>
</evidence>
<dbReference type="InterPro" id="IPR027598">
    <property type="entry name" value="Amphi-Trp_dom"/>
</dbReference>
<proteinExistence type="predicted"/>
<dbReference type="NCBIfam" id="TIGR04354">
    <property type="entry name" value="amphi-Trp"/>
    <property type="match status" value="1"/>
</dbReference>
<keyword evidence="3" id="KW-1185">Reference proteome</keyword>
<evidence type="ECO:0000313" key="3">
    <source>
        <dbReference type="Proteomes" id="UP000185744"/>
    </source>
</evidence>
<organism evidence="2 3">
    <name type="scientific">Methanohalarchaeum thermophilum</name>
    <dbReference type="NCBI Taxonomy" id="1903181"/>
    <lineage>
        <taxon>Archaea</taxon>
        <taxon>Methanobacteriati</taxon>
        <taxon>Methanobacteriota</taxon>
        <taxon>Methanonatronarchaeia</taxon>
        <taxon>Methanonatronarchaeales</taxon>
        <taxon>Methanonatronarchaeaceae</taxon>
        <taxon>Candidatus Methanohalarchaeum</taxon>
    </lineage>
</organism>
<dbReference type="Proteomes" id="UP000185744">
    <property type="component" value="Unassembled WGS sequence"/>
</dbReference>
<gene>
    <name evidence="2" type="ORF">BTN85_0384</name>
</gene>
<dbReference type="InParanoid" id="A0A1Q6DU95"/>
<accession>A0A1Q6DU95</accession>
<evidence type="ECO:0000259" key="1">
    <source>
        <dbReference type="Pfam" id="PF20068"/>
    </source>
</evidence>
<dbReference type="STRING" id="1903181.BTN85_0384"/>
<feature type="domain" description="Amphi-Trp" evidence="1">
    <location>
        <begin position="17"/>
        <end position="85"/>
    </location>
</feature>
<dbReference type="EMBL" id="MSDW01000001">
    <property type="protein sequence ID" value="OKY77907.1"/>
    <property type="molecule type" value="Genomic_DNA"/>
</dbReference>
<name>A0A1Q6DU95_METT1</name>
<reference evidence="2" key="1">
    <citation type="submission" date="2016-12" db="EMBL/GenBank/DDBJ databases">
        <title>Discovery of methanogenic haloarchaea.</title>
        <authorList>
            <person name="Sorokin D.Y."/>
            <person name="Makarova K.S."/>
            <person name="Abbas B."/>
            <person name="Ferrer M."/>
            <person name="Golyshin P.N."/>
        </authorList>
    </citation>
    <scope>NUCLEOTIDE SEQUENCE [LARGE SCALE GENOMIC DNA]</scope>
    <source>
        <strain evidence="2">HMET1</strain>
    </source>
</reference>
<comment type="caution">
    <text evidence="2">The sequence shown here is derived from an EMBL/GenBank/DDBJ whole genome shotgun (WGS) entry which is preliminary data.</text>
</comment>
<dbReference type="Pfam" id="PF20068">
    <property type="entry name" value="Amphi-Trp"/>
    <property type="match status" value="1"/>
</dbReference>
<dbReference type="AlphaFoldDB" id="A0A1Q6DU95"/>
<sequence length="91" mass="10752">MEVDQNKNEERKVVEGNFSQEIYIDREELAEFLSDLVEEIKKGNSINIKASDWEIPFKFRDKVELEIEHEGDELEIEMEFKKDKSGDLSVE</sequence>
<protein>
    <recommendedName>
        <fullName evidence="1">Amphi-Trp domain-containing protein</fullName>
    </recommendedName>
</protein>